<evidence type="ECO:0000313" key="3">
    <source>
        <dbReference type="Proteomes" id="UP000248536"/>
    </source>
</evidence>
<proteinExistence type="predicted"/>
<organism evidence="2 3">
    <name type="scientific">Flagellimonas maritima</name>
    <dbReference type="NCBI Taxonomy" id="1383885"/>
    <lineage>
        <taxon>Bacteria</taxon>
        <taxon>Pseudomonadati</taxon>
        <taxon>Bacteroidota</taxon>
        <taxon>Flavobacteriia</taxon>
        <taxon>Flavobacteriales</taxon>
        <taxon>Flavobacteriaceae</taxon>
        <taxon>Flagellimonas</taxon>
    </lineage>
</organism>
<reference evidence="2 3" key="1">
    <citation type="submission" date="2018-06" db="EMBL/GenBank/DDBJ databases">
        <title>Spongiibacterium sp. HME9304 Genome sequencing and assembly.</title>
        <authorList>
            <person name="Kang H."/>
            <person name="Kim H."/>
            <person name="Joh K."/>
        </authorList>
    </citation>
    <scope>NUCLEOTIDE SEQUENCE [LARGE SCALE GENOMIC DNA]</scope>
    <source>
        <strain evidence="2 3">HME9304</strain>
    </source>
</reference>
<evidence type="ECO:0000256" key="1">
    <source>
        <dbReference type="SAM" id="SignalP"/>
    </source>
</evidence>
<name>A0A2Z4LWJ7_9FLAO</name>
<sequence length="456" mass="46809">MTVKKLLQLTIFLACTHSFAQLGVGTSLPNSSAQLDVVSTDKGILIPRLALASTTDTSTIANGNIESLMVYNTNTAAGLSPGYYYWANNVWNRLALQEEITSLPQNVTSTNGSITGIANDAALAAMDLEVNVDDTTIEVDATNGVQIKDDGITTAKILDDNVTISKIGAVVGDANKVLGTDATGNAEWQDAATIAASLGENVTSTNGSITGVANDASLVAMDLEVKVDDATIEVDATNGVQIKDNGVTTAKIADDAVIITKIGTAGVSDANKTLTTDVNGDPQWETVSIYIVGEIKQTIGSMPAGWIKLEGQAISSLTASQQTQATSLGLSGNLPNATNAYLSQNGTALGSLSGSNAKTIAQNNLPNVALSGSTNTAGSHVHFISGNASDDLSASGISGDYVLQNNDGSGTGENTNAAGNHSHTFTTSSINGGVAQQPFDITPNTLSVETYIYLGE</sequence>
<feature type="chain" id="PRO_5016244254" description="Phage tail collar domain-containing protein" evidence="1">
    <location>
        <begin position="21"/>
        <end position="456"/>
    </location>
</feature>
<keyword evidence="3" id="KW-1185">Reference proteome</keyword>
<dbReference type="KEGG" id="spon:HME9304_02777"/>
<dbReference type="Proteomes" id="UP000248536">
    <property type="component" value="Chromosome"/>
</dbReference>
<gene>
    <name evidence="2" type="ORF">HME9304_02777</name>
</gene>
<dbReference type="RefSeq" id="WP_112379105.1">
    <property type="nucleotide sequence ID" value="NZ_CP030104.1"/>
</dbReference>
<protein>
    <recommendedName>
        <fullName evidence="4">Phage tail collar domain-containing protein</fullName>
    </recommendedName>
</protein>
<evidence type="ECO:0008006" key="4">
    <source>
        <dbReference type="Google" id="ProtNLM"/>
    </source>
</evidence>
<dbReference type="EMBL" id="CP030104">
    <property type="protein sequence ID" value="AWX45748.1"/>
    <property type="molecule type" value="Genomic_DNA"/>
</dbReference>
<dbReference type="AlphaFoldDB" id="A0A2Z4LWJ7"/>
<feature type="signal peptide" evidence="1">
    <location>
        <begin position="1"/>
        <end position="20"/>
    </location>
</feature>
<keyword evidence="1" id="KW-0732">Signal</keyword>
<accession>A0A2Z4LWJ7</accession>
<evidence type="ECO:0000313" key="2">
    <source>
        <dbReference type="EMBL" id="AWX45748.1"/>
    </source>
</evidence>
<dbReference type="OrthoDB" id="1159290at2"/>